<dbReference type="InterPro" id="IPR018891">
    <property type="entry name" value="AIPR_C"/>
</dbReference>
<proteinExistence type="predicted"/>
<feature type="domain" description="Abortive infection phage resistance protein N-terminal" evidence="2">
    <location>
        <begin position="37"/>
        <end position="190"/>
    </location>
</feature>
<organism evidence="3 4">
    <name type="scientific">Flammeovirga yaeyamensis</name>
    <dbReference type="NCBI Taxonomy" id="367791"/>
    <lineage>
        <taxon>Bacteria</taxon>
        <taxon>Pseudomonadati</taxon>
        <taxon>Bacteroidota</taxon>
        <taxon>Cytophagia</taxon>
        <taxon>Cytophagales</taxon>
        <taxon>Flammeovirgaceae</taxon>
        <taxon>Flammeovirga</taxon>
    </lineage>
</organism>
<name>A0AAX1MYZ3_9BACT</name>
<keyword evidence="4" id="KW-1185">Reference proteome</keyword>
<accession>A0AAX1MYZ3</accession>
<reference evidence="3 4" key="1">
    <citation type="submission" date="2021-05" db="EMBL/GenBank/DDBJ databases">
        <title>Comparative genomic studies on the polysaccharide-degrading batcterial strains of the Flammeovirga genus.</title>
        <authorList>
            <person name="Zewei F."/>
            <person name="Zheng Z."/>
            <person name="Yu L."/>
            <person name="Ruyue G."/>
            <person name="Yanhong M."/>
            <person name="Yuanyuan C."/>
            <person name="Jingyan G."/>
            <person name="Wenjun H."/>
        </authorList>
    </citation>
    <scope>NUCLEOTIDE SEQUENCE [LARGE SCALE GENOMIC DNA]</scope>
    <source>
        <strain evidence="3 4">NBRC:100898</strain>
    </source>
</reference>
<evidence type="ECO:0000313" key="3">
    <source>
        <dbReference type="EMBL" id="QWG00554.1"/>
    </source>
</evidence>
<evidence type="ECO:0000259" key="1">
    <source>
        <dbReference type="Pfam" id="PF10592"/>
    </source>
</evidence>
<dbReference type="RefSeq" id="WP_169663054.1">
    <property type="nucleotide sequence ID" value="NZ_CP076132.1"/>
</dbReference>
<dbReference type="InterPro" id="IPR055101">
    <property type="entry name" value="AIPR_N"/>
</dbReference>
<protein>
    <submittedName>
        <fullName evidence="3">AIPR family protein</fullName>
    </submittedName>
</protein>
<dbReference type="EMBL" id="CP076132">
    <property type="protein sequence ID" value="QWG00554.1"/>
    <property type="molecule type" value="Genomic_DNA"/>
</dbReference>
<sequence>MNNNINFELKNYLKELYIDIDASYYADEDNASKEDKFTEYVLEVLTDAQETDAARVASFIEEDIKEKVTCKLNGYAFDENYETVDLFITSYIHTDNHYTISTKATLEKIINQAKSFFNRSFKSGPNFLDPSNPAHEAAEVIFEKRNTFVRANIYVLTNAQVLSDTPKIELKKNSDVQLNIHVWDIERLNRLHRSKYNTEPIEIDLKNDFDTTIECLQMPTANDKYDCYLAIIPGELLADLYQIYGTRLLESNVRAFLQQTGKVNKGIKSTIIDDPDMFLPYNNGLATTALNIKIDATSGVPRIERLTDFQIVNGGQTTASLYYTRRNFGKKNNVDLKKVFVQTKITVIRDEVEKHDKVPLISRYANSQNKVTEIDLTSNNPFLQHIENHSRRTFAIDPHDKSKQTIWFFERVKGQYKEARNKEFTPARQKAFDTKYPKQQLVSKSDLSKFMNIWNREPYNVSKGAQKNYTEFMKIVKKEYKGKVPTVAYYHDLIANAILFKSTDNLFGNKRKGNNIGDTNIKALTVAYTLSYFHELTKNKLNLSKIWDDQTIDENLTNVLFTLLKHTYNFFENTTTGLKSEYAKKISAWEDLKNTNYQLDFERIKYYLVNQDTTPRFANEEEGGAMEVTLDLEKVKNVGIQYWDGLWNWIKTESQVLTTREKVMVQQIRKKLIQNKPLSEREINYGVDILSKLESLNLEVDKMKKLSTIKEEENKYNVSEIYNRLKLITRDDWDRITLLSEQSGKLDPKDLAISKKVFIKIRRNEPLLTNEYDSMNTFLEVGNKFGINV</sequence>
<evidence type="ECO:0000313" key="4">
    <source>
        <dbReference type="Proteomes" id="UP000678679"/>
    </source>
</evidence>
<dbReference type="KEGG" id="fya:KMW28_12920"/>
<dbReference type="Proteomes" id="UP000678679">
    <property type="component" value="Chromosome 1"/>
</dbReference>
<evidence type="ECO:0000259" key="2">
    <source>
        <dbReference type="Pfam" id="PF22879"/>
    </source>
</evidence>
<dbReference type="AlphaFoldDB" id="A0AAX1MYZ3"/>
<feature type="domain" description="Abortive phage infection protein C-terminal" evidence="1">
    <location>
        <begin position="249"/>
        <end position="574"/>
    </location>
</feature>
<gene>
    <name evidence="3" type="ORF">KMW28_12920</name>
</gene>
<dbReference type="Pfam" id="PF10592">
    <property type="entry name" value="AIPR"/>
    <property type="match status" value="1"/>
</dbReference>
<dbReference type="Pfam" id="PF22879">
    <property type="entry name" value="AIPR_N"/>
    <property type="match status" value="1"/>
</dbReference>